<keyword evidence="3" id="KW-1185">Reference proteome</keyword>
<dbReference type="InterPro" id="IPR043136">
    <property type="entry name" value="B30.2/SPRY_sf"/>
</dbReference>
<dbReference type="InterPro" id="IPR003877">
    <property type="entry name" value="SPRY_dom"/>
</dbReference>
<dbReference type="AlphaFoldDB" id="A0A8T1RWK5"/>
<dbReference type="PANTHER" id="PTHR24103">
    <property type="entry name" value="E3 UBIQUITIN-PROTEIN LIGASE TRIM"/>
    <property type="match status" value="1"/>
</dbReference>
<dbReference type="Pfam" id="PF00622">
    <property type="entry name" value="SPRY"/>
    <property type="match status" value="1"/>
</dbReference>
<evidence type="ECO:0000313" key="3">
    <source>
        <dbReference type="Proteomes" id="UP000765507"/>
    </source>
</evidence>
<protein>
    <recommendedName>
        <fullName evidence="1">B30.2/SPRY domain-containing protein</fullName>
    </recommendedName>
</protein>
<reference evidence="2 3" key="1">
    <citation type="journal article" date="2020" name="G3 (Bethesda)">
        <title>Draft Genome of the Common Snapping Turtle, Chelydra serpentina, a Model for Phenotypic Plasticity in Reptiles.</title>
        <authorList>
            <person name="Das D."/>
            <person name="Singh S.K."/>
            <person name="Bierstedt J."/>
            <person name="Erickson A."/>
            <person name="Galli G.L.J."/>
            <person name="Crossley D.A. 2nd"/>
            <person name="Rhen T."/>
        </authorList>
    </citation>
    <scope>NUCLEOTIDE SEQUENCE [LARGE SCALE GENOMIC DNA]</scope>
    <source>
        <strain evidence="2">KW</strain>
    </source>
</reference>
<dbReference type="Proteomes" id="UP000765507">
    <property type="component" value="Unassembled WGS sequence"/>
</dbReference>
<proteinExistence type="predicted"/>
<accession>A0A8T1RWK5</accession>
<dbReference type="InterPro" id="IPR050143">
    <property type="entry name" value="TRIM/RBCC"/>
</dbReference>
<organism evidence="2 3">
    <name type="scientific">Chelydra serpentina</name>
    <name type="common">Snapping turtle</name>
    <name type="synonym">Testudo serpentina</name>
    <dbReference type="NCBI Taxonomy" id="8475"/>
    <lineage>
        <taxon>Eukaryota</taxon>
        <taxon>Metazoa</taxon>
        <taxon>Chordata</taxon>
        <taxon>Craniata</taxon>
        <taxon>Vertebrata</taxon>
        <taxon>Euteleostomi</taxon>
        <taxon>Archelosauria</taxon>
        <taxon>Testudinata</taxon>
        <taxon>Testudines</taxon>
        <taxon>Cryptodira</taxon>
        <taxon>Durocryptodira</taxon>
        <taxon>Americhelydia</taxon>
        <taxon>Chelydroidea</taxon>
        <taxon>Chelydridae</taxon>
        <taxon>Chelydra</taxon>
    </lineage>
</organism>
<dbReference type="SUPFAM" id="SSF49899">
    <property type="entry name" value="Concanavalin A-like lectins/glucanases"/>
    <property type="match status" value="1"/>
</dbReference>
<dbReference type="SMART" id="SM00449">
    <property type="entry name" value="SPRY"/>
    <property type="match status" value="1"/>
</dbReference>
<feature type="non-terminal residue" evidence="2">
    <location>
        <position position="199"/>
    </location>
</feature>
<evidence type="ECO:0000313" key="2">
    <source>
        <dbReference type="EMBL" id="KAG6920694.1"/>
    </source>
</evidence>
<gene>
    <name evidence="2" type="ORF">G0U57_014840</name>
</gene>
<dbReference type="InterPro" id="IPR003879">
    <property type="entry name" value="Butyrophylin_SPRY"/>
</dbReference>
<dbReference type="EMBL" id="JAHGAV010004474">
    <property type="protein sequence ID" value="KAG6920694.1"/>
    <property type="molecule type" value="Genomic_DNA"/>
</dbReference>
<dbReference type="OrthoDB" id="8901134at2759"/>
<sequence length="199" mass="22802">ELDFRRAQSYAVPITLDPDCKHPELKLSEDQKRVWHEPASPELDAASWALLVVGKEGFVAGRQYWEVEVGEKLDWELGVLSQSVRDGVKREKAETLPEGGYWSLKRSKGDFFSSVKNDKIEKKDMPYTVIGVFLDQEEGRISFYNAGHMFIITTIPAEFTNKILYYPFLSPRNNTGEQKPLAIHPIRVPVPLKPLRKEK</sequence>
<evidence type="ECO:0000259" key="1">
    <source>
        <dbReference type="PROSITE" id="PS50188"/>
    </source>
</evidence>
<comment type="caution">
    <text evidence="2">The sequence shown here is derived from an EMBL/GenBank/DDBJ whole genome shotgun (WGS) entry which is preliminary data.</text>
</comment>
<dbReference type="InterPro" id="IPR001870">
    <property type="entry name" value="B30.2/SPRY"/>
</dbReference>
<dbReference type="Gene3D" id="2.60.120.920">
    <property type="match status" value="1"/>
</dbReference>
<dbReference type="PROSITE" id="PS50188">
    <property type="entry name" value="B302_SPRY"/>
    <property type="match status" value="1"/>
</dbReference>
<dbReference type="PRINTS" id="PR01407">
    <property type="entry name" value="BUTYPHLNCDUF"/>
</dbReference>
<feature type="domain" description="B30.2/SPRY" evidence="1">
    <location>
        <begin position="1"/>
        <end position="190"/>
    </location>
</feature>
<dbReference type="InterPro" id="IPR013320">
    <property type="entry name" value="ConA-like_dom_sf"/>
</dbReference>
<name>A0A8T1RWK5_CHESE</name>